<gene>
    <name evidence="1" type="ORF">VAPA_2c06430</name>
</gene>
<protein>
    <submittedName>
        <fullName evidence="1">Uncharacterized protein</fullName>
    </submittedName>
</protein>
<dbReference type="HOGENOM" id="CLU_2482408_0_0_4"/>
<dbReference type="EMBL" id="CP003912">
    <property type="protein sequence ID" value="AGU53202.1"/>
    <property type="molecule type" value="Genomic_DNA"/>
</dbReference>
<proteinExistence type="predicted"/>
<dbReference type="Proteomes" id="UP000016223">
    <property type="component" value="Chromosome 2"/>
</dbReference>
<dbReference type="KEGG" id="vpd:VAPA_2c06430"/>
<evidence type="ECO:0000313" key="1">
    <source>
        <dbReference type="EMBL" id="AGU53202.1"/>
    </source>
</evidence>
<reference evidence="1 2" key="1">
    <citation type="submission" date="2012-10" db="EMBL/GenBank/DDBJ databases">
        <title>Genome sequence of Variovorax paradoxus B4.</title>
        <authorList>
            <person name="Schuldes J."/>
            <person name="Brandt U."/>
            <person name="Hiessl S."/>
            <person name="Wuebbeler J.H."/>
            <person name="Thuermer A."/>
            <person name="Steinbuechel A."/>
            <person name="Daniel R."/>
        </authorList>
    </citation>
    <scope>NUCLEOTIDE SEQUENCE [LARGE SCALE GENOMIC DNA]</scope>
    <source>
        <strain evidence="1 2">B4</strain>
    </source>
</reference>
<evidence type="ECO:0000313" key="2">
    <source>
        <dbReference type="Proteomes" id="UP000016223"/>
    </source>
</evidence>
<dbReference type="RefSeq" id="WP_021004030.1">
    <property type="nucleotide sequence ID" value="NC_022234.1"/>
</dbReference>
<accession>T1XK06</accession>
<name>T1XK06_VARPD</name>
<dbReference type="PATRIC" id="fig|1246301.3.peg.6173"/>
<organism evidence="1 2">
    <name type="scientific">Variovorax paradoxus B4</name>
    <dbReference type="NCBI Taxonomy" id="1246301"/>
    <lineage>
        <taxon>Bacteria</taxon>
        <taxon>Pseudomonadati</taxon>
        <taxon>Pseudomonadota</taxon>
        <taxon>Betaproteobacteria</taxon>
        <taxon>Burkholderiales</taxon>
        <taxon>Comamonadaceae</taxon>
        <taxon>Variovorax</taxon>
    </lineage>
</organism>
<sequence length="87" mass="9236">MIAAVHELSPLLGAGAACRALGLPRGVPARQRAQARRAAMVGPMSRRAVRVRPPLAFDALENTLLLDTLNSERFADTAADTSPCTVR</sequence>
<dbReference type="AlphaFoldDB" id="T1XK06"/>